<dbReference type="Gene3D" id="3.40.50.1820">
    <property type="entry name" value="alpha/beta hydrolase"/>
    <property type="match status" value="1"/>
</dbReference>
<dbReference type="SUPFAM" id="SSF53474">
    <property type="entry name" value="alpha/beta-Hydrolases"/>
    <property type="match status" value="1"/>
</dbReference>
<dbReference type="InterPro" id="IPR029058">
    <property type="entry name" value="AB_hydrolase_fold"/>
</dbReference>
<proteinExistence type="predicted"/>
<reference evidence="2" key="2">
    <citation type="journal article" date="2019" name="MicrobiologyOpen">
        <title>High-quality draft genome sequence of Gaiella occulta isolated from a 150 meter deep mineral water borehole and comparison with the genome sequences of other deep-branching lineages of the phylum Actinobacteria.</title>
        <authorList>
            <person name="Severino R."/>
            <person name="Froufe H.J.C."/>
            <person name="Barroso C."/>
            <person name="Albuquerque L."/>
            <person name="Lobo-da-Cunha A."/>
            <person name="da Costa M.S."/>
            <person name="Egas C."/>
        </authorList>
    </citation>
    <scope>NUCLEOTIDE SEQUENCE [LARGE SCALE GENOMIC DNA]</scope>
    <source>
        <strain evidence="2">F2-233</strain>
    </source>
</reference>
<organism evidence="1 2">
    <name type="scientific">Gaiella occulta</name>
    <dbReference type="NCBI Taxonomy" id="1002870"/>
    <lineage>
        <taxon>Bacteria</taxon>
        <taxon>Bacillati</taxon>
        <taxon>Actinomycetota</taxon>
        <taxon>Thermoleophilia</taxon>
        <taxon>Gaiellales</taxon>
        <taxon>Gaiellaceae</taxon>
        <taxon>Gaiella</taxon>
    </lineage>
</organism>
<dbReference type="EMBL" id="QQZY01000001">
    <property type="protein sequence ID" value="RDI76206.1"/>
    <property type="molecule type" value="Genomic_DNA"/>
</dbReference>
<protein>
    <recommendedName>
        <fullName evidence="3">Alpha/beta hydrolase family</fullName>
    </recommendedName>
</protein>
<evidence type="ECO:0000313" key="2">
    <source>
        <dbReference type="Proteomes" id="UP000254134"/>
    </source>
</evidence>
<dbReference type="Proteomes" id="UP000254134">
    <property type="component" value="Unassembled WGS sequence"/>
</dbReference>
<evidence type="ECO:0008006" key="3">
    <source>
        <dbReference type="Google" id="ProtNLM"/>
    </source>
</evidence>
<name>A0A7M2Z1B2_9ACTN</name>
<gene>
    <name evidence="1" type="ORF">Gocc_0625</name>
</gene>
<evidence type="ECO:0000313" key="1">
    <source>
        <dbReference type="EMBL" id="RDI76206.1"/>
    </source>
</evidence>
<dbReference type="AlphaFoldDB" id="A0A7M2Z1B2"/>
<accession>A0A7M2Z1B2</accession>
<reference evidence="1 2" key="1">
    <citation type="submission" date="2018-07" db="EMBL/GenBank/DDBJ databases">
        <title>High-quality-draft genome sequence of Gaiella occulta.</title>
        <authorList>
            <person name="Severino R."/>
            <person name="Froufe H.J.C."/>
            <person name="Rainey F.A."/>
            <person name="Barroso C."/>
            <person name="Albuquerque L."/>
            <person name="Lobo-Da-Cunha A."/>
            <person name="Da Costa M.S."/>
            <person name="Egas C."/>
        </authorList>
    </citation>
    <scope>NUCLEOTIDE SEQUENCE [LARGE SCALE GENOMIC DNA]</scope>
    <source>
        <strain evidence="1 2">F2-233</strain>
    </source>
</reference>
<keyword evidence="2" id="KW-1185">Reference proteome</keyword>
<comment type="caution">
    <text evidence="1">The sequence shown here is derived from an EMBL/GenBank/DDBJ whole genome shotgun (WGS) entry which is preliminary data.</text>
</comment>
<sequence>MVSYQRRPVHVVFRRVGAGTFKITTMLRSCTSRVARAPVGLLLALTMLGGFAAVARAAVPRSAIVTISSVRSPRGVLVTSGGWPYCEQARPLARRARLALVCGGYAKDGYRGRKLRHLRWLDWGNAAYLDELAARVAAVHRRIGGMLVFAGVSYSGYGVAVLAARHPELRPDLVVVVDSYLDLAARRAHLPAGHETAREIDRETGGTPAALARRSPNVDGLARLVRDGTKLVVVWSVADGERREFRGATCDATANAAPLAAVARRAGRPVDGWVTRSRHGATFWRYGSRLVLGATVGTKVTFTPNGAIPKNAVCS</sequence>